<dbReference type="Proteomes" id="UP000028549">
    <property type="component" value="Unassembled WGS sequence"/>
</dbReference>
<proteinExistence type="predicted"/>
<dbReference type="CDD" id="cd03784">
    <property type="entry name" value="GT1_Gtf-like"/>
    <property type="match status" value="1"/>
</dbReference>
<dbReference type="OrthoDB" id="9805366at2"/>
<feature type="domain" description="Glycosyltransferase family 28 N-terminal" evidence="1">
    <location>
        <begin position="3"/>
        <end position="79"/>
    </location>
</feature>
<dbReference type="SUPFAM" id="SSF53756">
    <property type="entry name" value="UDP-Glycosyltransferase/glycogen phosphorylase"/>
    <property type="match status" value="1"/>
</dbReference>
<accession>A0A084H1S7</accession>
<dbReference type="RefSeq" id="WP_029282490.1">
    <property type="nucleotide sequence ID" value="NZ_CANLZQ010000008.1"/>
</dbReference>
<dbReference type="GO" id="GO:0008194">
    <property type="term" value="F:UDP-glycosyltransferase activity"/>
    <property type="evidence" value="ECO:0007669"/>
    <property type="project" value="InterPro"/>
</dbReference>
<dbReference type="GO" id="GO:0033072">
    <property type="term" value="P:vancomycin biosynthetic process"/>
    <property type="evidence" value="ECO:0007669"/>
    <property type="project" value="UniProtKB-ARBA"/>
</dbReference>
<gene>
    <name evidence="3" type="ORF">GS18_0200670</name>
</gene>
<dbReference type="GO" id="GO:0016758">
    <property type="term" value="F:hexosyltransferase activity"/>
    <property type="evidence" value="ECO:0007669"/>
    <property type="project" value="InterPro"/>
</dbReference>
<organism evidence="3 4">
    <name type="scientific">Metabacillus indicus</name>
    <name type="common">Bacillus indicus</name>
    <dbReference type="NCBI Taxonomy" id="246786"/>
    <lineage>
        <taxon>Bacteria</taxon>
        <taxon>Bacillati</taxon>
        <taxon>Bacillota</taxon>
        <taxon>Bacilli</taxon>
        <taxon>Bacillales</taxon>
        <taxon>Bacillaceae</taxon>
        <taxon>Metabacillus</taxon>
    </lineage>
</organism>
<protein>
    <submittedName>
        <fullName evidence="3">Sterol 3-beta-glucosyltransferase</fullName>
    </submittedName>
</protein>
<dbReference type="InterPro" id="IPR010610">
    <property type="entry name" value="EryCIII-like_C"/>
</dbReference>
<dbReference type="Pfam" id="PF03033">
    <property type="entry name" value="Glyco_transf_28"/>
    <property type="match status" value="1"/>
</dbReference>
<dbReference type="PANTHER" id="PTHR48050:SF13">
    <property type="entry name" value="STEROL 3-BETA-GLUCOSYLTRANSFERASE UGT80A2"/>
    <property type="match status" value="1"/>
</dbReference>
<dbReference type="GO" id="GO:0005975">
    <property type="term" value="P:carbohydrate metabolic process"/>
    <property type="evidence" value="ECO:0007669"/>
    <property type="project" value="InterPro"/>
</dbReference>
<evidence type="ECO:0000259" key="1">
    <source>
        <dbReference type="Pfam" id="PF03033"/>
    </source>
</evidence>
<dbReference type="Pfam" id="PF06722">
    <property type="entry name" value="EryCIII-like_C"/>
    <property type="match status" value="1"/>
</dbReference>
<dbReference type="PANTHER" id="PTHR48050">
    <property type="entry name" value="STEROL 3-BETA-GLUCOSYLTRANSFERASE"/>
    <property type="match status" value="1"/>
</dbReference>
<dbReference type="FunFam" id="3.40.50.2000:FF:000009">
    <property type="entry name" value="Sterol 3-beta-glucosyltransferase UGT80A2"/>
    <property type="match status" value="1"/>
</dbReference>
<dbReference type="InterPro" id="IPR004276">
    <property type="entry name" value="GlycoTrans_28_N"/>
</dbReference>
<dbReference type="AlphaFoldDB" id="A0A084H1S7"/>
<reference evidence="3 4" key="1">
    <citation type="journal article" date="2005" name="Int. J. Syst. Evol. Microbiol.">
        <title>Bacillus cibi sp. nov., isolated from jeotgal, a traditional Korean fermented seafood.</title>
        <authorList>
            <person name="Yoon J.H."/>
            <person name="Lee C.H."/>
            <person name="Oh T.K."/>
        </authorList>
    </citation>
    <scope>NUCLEOTIDE SEQUENCE [LARGE SCALE GENOMIC DNA]</scope>
    <source>
        <strain evidence="3 4">DSM 16189</strain>
    </source>
</reference>
<feature type="domain" description="Erythromycin biosynthesis protein CIII-like C-terminal" evidence="2">
    <location>
        <begin position="302"/>
        <end position="408"/>
    </location>
</feature>
<evidence type="ECO:0000313" key="4">
    <source>
        <dbReference type="Proteomes" id="UP000028549"/>
    </source>
</evidence>
<dbReference type="EMBL" id="JNVC02000001">
    <property type="protein sequence ID" value="KEZ53539.1"/>
    <property type="molecule type" value="Genomic_DNA"/>
</dbReference>
<comment type="caution">
    <text evidence="3">The sequence shown here is derived from an EMBL/GenBank/DDBJ whole genome shotgun (WGS) entry which is preliminary data.</text>
</comment>
<dbReference type="InterPro" id="IPR002213">
    <property type="entry name" value="UDP_glucos_trans"/>
</dbReference>
<evidence type="ECO:0000259" key="2">
    <source>
        <dbReference type="Pfam" id="PF06722"/>
    </source>
</evidence>
<dbReference type="InterPro" id="IPR050426">
    <property type="entry name" value="Glycosyltransferase_28"/>
</dbReference>
<name>A0A084H1S7_METID</name>
<dbReference type="STRING" id="246786.GS18_0200670"/>
<dbReference type="Gene3D" id="3.40.50.2000">
    <property type="entry name" value="Glycogen Phosphorylase B"/>
    <property type="match status" value="2"/>
</dbReference>
<keyword evidence="4" id="KW-1185">Reference proteome</keyword>
<sequence>MLITMLSTGTRGDTQPFIALGTELKKKGYRVRIAASESYRQLVEEYGFEYAPMRGDIAKILESGVVKDADNPLKFFTSLNFKNDDLEELMVGGQEDMHRACEGADAIVYHPGAALGYFVAKEMGIPSILAAPFPMTPTKEYPAIIFYDRLRLGRTVNKLTHHIFEKGFWKMANTGVKKYWVKKYGQLPKDFSNPYPKQRTSSHPTITSLSPSVFPVPGDWPENVHSLGYWFIEDQAGYKPSKEVDEFLRNGEPPVYVGFGSVGDKANAAESTEMVLKALEKNGKRGIINAGGGMEERESTKDILYVKSVPHEWLFPQLSAVVHHGGAGTTAAALRSGVPQVVIPFGNDQFAWGKRMVELGVSGGSIPRKELTADKLADAIALTQSIEVKNKARELGVKVSAEKGAQKSADLIHKTIENYYRKERN</sequence>
<evidence type="ECO:0000313" key="3">
    <source>
        <dbReference type="EMBL" id="KEZ53539.1"/>
    </source>
</evidence>